<sequence length="179" mass="20534">MEGTFRNATGTLQLEEYSNTTKFNHQIPHHDKTYSSVLLETAPRYFNATVAEQIAPVVAQHTYTIQPDISRQYNGYVPTSTSTQPIEPDLATATRRGSILQRLDKTYETKHFKVPEPKHARKYDRKEVDNIVKQLGGQQELKCVKSIQHVIVKVDDKAPVYDKYYHGGHVFDDYTGKHK</sequence>
<dbReference type="OrthoDB" id="10248632at2759"/>
<name>V6LHB0_9EUKA</name>
<reference evidence="1 2" key="1">
    <citation type="journal article" date="2014" name="PLoS Genet.">
        <title>The Genome of Spironucleus salmonicida Highlights a Fish Pathogen Adapted to Fluctuating Environments.</title>
        <authorList>
            <person name="Xu F."/>
            <person name="Jerlstrom-Hultqvist J."/>
            <person name="Einarsson E."/>
            <person name="Astvaldsson A."/>
            <person name="Svard S.G."/>
            <person name="Andersson J.O."/>
        </authorList>
    </citation>
    <scope>NUCLEOTIDE SEQUENCE</scope>
    <source>
        <strain evidence="2">ATCC 50377</strain>
    </source>
</reference>
<dbReference type="Proteomes" id="UP000018208">
    <property type="component" value="Unassembled WGS sequence"/>
</dbReference>
<organism evidence="1">
    <name type="scientific">Spironucleus salmonicida</name>
    <dbReference type="NCBI Taxonomy" id="348837"/>
    <lineage>
        <taxon>Eukaryota</taxon>
        <taxon>Metamonada</taxon>
        <taxon>Diplomonadida</taxon>
        <taxon>Hexamitidae</taxon>
        <taxon>Hexamitinae</taxon>
        <taxon>Spironucleus</taxon>
    </lineage>
</organism>
<reference evidence="2" key="2">
    <citation type="submission" date="2020-12" db="EMBL/GenBank/DDBJ databases">
        <title>New Spironucleus salmonicida genome in near-complete chromosomes.</title>
        <authorList>
            <person name="Xu F."/>
            <person name="Kurt Z."/>
            <person name="Jimenez-Gonzalez A."/>
            <person name="Astvaldsson A."/>
            <person name="Andersson J.O."/>
            <person name="Svard S.G."/>
        </authorList>
    </citation>
    <scope>NUCLEOTIDE SEQUENCE</scope>
    <source>
        <strain evidence="2">ATCC 50377</strain>
    </source>
</reference>
<dbReference type="EMBL" id="KI546130">
    <property type="protein sequence ID" value="EST43932.1"/>
    <property type="molecule type" value="Genomic_DNA"/>
</dbReference>
<dbReference type="VEuPathDB" id="GiardiaDB:SS50377_21150"/>
<evidence type="ECO:0000313" key="1">
    <source>
        <dbReference type="EMBL" id="EST43932.1"/>
    </source>
</evidence>
<protein>
    <submittedName>
        <fullName evidence="1">Uncharacterized protein</fullName>
    </submittedName>
</protein>
<proteinExistence type="predicted"/>
<dbReference type="AlphaFoldDB" id="V6LHB0"/>
<keyword evidence="3" id="KW-1185">Reference proteome</keyword>
<gene>
    <name evidence="1" type="ORF">SS50377_16234</name>
    <name evidence="2" type="ORF">SS50377_21150</name>
</gene>
<evidence type="ECO:0000313" key="2">
    <source>
        <dbReference type="EMBL" id="KAH0577796.1"/>
    </source>
</evidence>
<accession>V6LHB0</accession>
<evidence type="ECO:0000313" key="3">
    <source>
        <dbReference type="Proteomes" id="UP000018208"/>
    </source>
</evidence>
<dbReference type="EMBL" id="AUWU02000001">
    <property type="protein sequence ID" value="KAH0577796.1"/>
    <property type="molecule type" value="Genomic_DNA"/>
</dbReference>